<keyword evidence="3" id="KW-1185">Reference proteome</keyword>
<feature type="region of interest" description="Disordered" evidence="1">
    <location>
        <begin position="1"/>
        <end position="35"/>
    </location>
</feature>
<dbReference type="AlphaFoldDB" id="A0A5A7Q348"/>
<accession>A0A5A7Q348</accession>
<comment type="caution">
    <text evidence="2">The sequence shown here is derived from an EMBL/GenBank/DDBJ whole genome shotgun (WGS) entry which is preliminary data.</text>
</comment>
<organism evidence="2 3">
    <name type="scientific">Striga asiatica</name>
    <name type="common">Asiatic witchweed</name>
    <name type="synonym">Buchnera asiatica</name>
    <dbReference type="NCBI Taxonomy" id="4170"/>
    <lineage>
        <taxon>Eukaryota</taxon>
        <taxon>Viridiplantae</taxon>
        <taxon>Streptophyta</taxon>
        <taxon>Embryophyta</taxon>
        <taxon>Tracheophyta</taxon>
        <taxon>Spermatophyta</taxon>
        <taxon>Magnoliopsida</taxon>
        <taxon>eudicotyledons</taxon>
        <taxon>Gunneridae</taxon>
        <taxon>Pentapetalae</taxon>
        <taxon>asterids</taxon>
        <taxon>lamiids</taxon>
        <taxon>Lamiales</taxon>
        <taxon>Orobanchaceae</taxon>
        <taxon>Buchnereae</taxon>
        <taxon>Striga</taxon>
    </lineage>
</organism>
<dbReference type="Proteomes" id="UP000325081">
    <property type="component" value="Unassembled WGS sequence"/>
</dbReference>
<gene>
    <name evidence="2" type="ORF">STAS_16076</name>
</gene>
<proteinExistence type="predicted"/>
<evidence type="ECO:0000313" key="3">
    <source>
        <dbReference type="Proteomes" id="UP000325081"/>
    </source>
</evidence>
<sequence length="111" mass="12267">MAGAATSMEERATAGAEERGDGESGDVQKQNNHFNGNCGSKSLKFSHITLNHHHLGNVKLEYCVKLWREGFLVYFGVSTRNYKPIVPGITNLIQRNLWSNLCSRKAAVSTT</sequence>
<protein>
    <submittedName>
        <fullName evidence="2">Keratin</fullName>
    </submittedName>
</protein>
<name>A0A5A7Q348_STRAF</name>
<evidence type="ECO:0000256" key="1">
    <source>
        <dbReference type="SAM" id="MobiDB-lite"/>
    </source>
</evidence>
<reference evidence="3" key="1">
    <citation type="journal article" date="2019" name="Curr. Biol.">
        <title>Genome Sequence of Striga asiatica Provides Insight into the Evolution of Plant Parasitism.</title>
        <authorList>
            <person name="Yoshida S."/>
            <person name="Kim S."/>
            <person name="Wafula E.K."/>
            <person name="Tanskanen J."/>
            <person name="Kim Y.M."/>
            <person name="Honaas L."/>
            <person name="Yang Z."/>
            <person name="Spallek T."/>
            <person name="Conn C.E."/>
            <person name="Ichihashi Y."/>
            <person name="Cheong K."/>
            <person name="Cui S."/>
            <person name="Der J.P."/>
            <person name="Gundlach H."/>
            <person name="Jiao Y."/>
            <person name="Hori C."/>
            <person name="Ishida J.K."/>
            <person name="Kasahara H."/>
            <person name="Kiba T."/>
            <person name="Kim M.S."/>
            <person name="Koo N."/>
            <person name="Laohavisit A."/>
            <person name="Lee Y.H."/>
            <person name="Lumba S."/>
            <person name="McCourt P."/>
            <person name="Mortimer J.C."/>
            <person name="Mutuku J.M."/>
            <person name="Nomura T."/>
            <person name="Sasaki-Sekimoto Y."/>
            <person name="Seto Y."/>
            <person name="Wang Y."/>
            <person name="Wakatake T."/>
            <person name="Sakakibara H."/>
            <person name="Demura T."/>
            <person name="Yamaguchi S."/>
            <person name="Yoneyama K."/>
            <person name="Manabe R.I."/>
            <person name="Nelson D.C."/>
            <person name="Schulman A.H."/>
            <person name="Timko M.P."/>
            <person name="dePamphilis C.W."/>
            <person name="Choi D."/>
            <person name="Shirasu K."/>
        </authorList>
    </citation>
    <scope>NUCLEOTIDE SEQUENCE [LARGE SCALE GENOMIC DNA]</scope>
    <source>
        <strain evidence="3">cv. UVA1</strain>
    </source>
</reference>
<evidence type="ECO:0000313" key="2">
    <source>
        <dbReference type="EMBL" id="GER39454.1"/>
    </source>
</evidence>
<dbReference type="EMBL" id="BKCP01005661">
    <property type="protein sequence ID" value="GER39454.1"/>
    <property type="molecule type" value="Genomic_DNA"/>
</dbReference>
<feature type="compositionally biased region" description="Basic and acidic residues" evidence="1">
    <location>
        <begin position="8"/>
        <end position="22"/>
    </location>
</feature>